<evidence type="ECO:0000313" key="8">
    <source>
        <dbReference type="Proteomes" id="UP000051992"/>
    </source>
</evidence>
<comment type="subcellular location">
    <subcellularLocation>
        <location evidence="1">Cell membrane</location>
        <topology evidence="1">Multi-pass membrane protein</topology>
    </subcellularLocation>
</comment>
<organism evidence="7 8">
    <name type="scientific">Weissella viridescens</name>
    <name type="common">Lactobacillus viridescens</name>
    <dbReference type="NCBI Taxonomy" id="1629"/>
    <lineage>
        <taxon>Bacteria</taxon>
        <taxon>Bacillati</taxon>
        <taxon>Bacillota</taxon>
        <taxon>Bacilli</taxon>
        <taxon>Lactobacillales</taxon>
        <taxon>Lactobacillaceae</taxon>
        <taxon>Weissella</taxon>
    </lineage>
</organism>
<proteinExistence type="predicted"/>
<dbReference type="GO" id="GO:0005886">
    <property type="term" value="C:plasma membrane"/>
    <property type="evidence" value="ECO:0007669"/>
    <property type="project" value="UniProtKB-SubCell"/>
</dbReference>
<name>A0A0R2GZN2_WEIVI</name>
<reference evidence="7 8" key="1">
    <citation type="journal article" date="2015" name="Genome Announc.">
        <title>Expanding the biotechnology potential of lactobacilli through comparative genomics of 213 strains and associated genera.</title>
        <authorList>
            <person name="Sun Z."/>
            <person name="Harris H.M."/>
            <person name="McCann A."/>
            <person name="Guo C."/>
            <person name="Argimon S."/>
            <person name="Zhang W."/>
            <person name="Yang X."/>
            <person name="Jeffery I.B."/>
            <person name="Cooney J.C."/>
            <person name="Kagawa T.F."/>
            <person name="Liu W."/>
            <person name="Song Y."/>
            <person name="Salvetti E."/>
            <person name="Wrobel A."/>
            <person name="Rasinkangas P."/>
            <person name="Parkhill J."/>
            <person name="Rea M.C."/>
            <person name="O'Sullivan O."/>
            <person name="Ritari J."/>
            <person name="Douillard F.P."/>
            <person name="Paul Ross R."/>
            <person name="Yang R."/>
            <person name="Briner A.E."/>
            <person name="Felis G.E."/>
            <person name="de Vos W.M."/>
            <person name="Barrangou R."/>
            <person name="Klaenhammer T.R."/>
            <person name="Caufield P.W."/>
            <person name="Cui Y."/>
            <person name="Zhang H."/>
            <person name="O'Toole P.W."/>
        </authorList>
    </citation>
    <scope>NUCLEOTIDE SEQUENCE [LARGE SCALE GENOMIC DNA]</scope>
    <source>
        <strain evidence="7 8">DSM 20410</strain>
    </source>
</reference>
<sequence length="187" mass="21017">MQMHHLKFRVGLRTVKTGISVMVLVIIFLVLHRGNPMIACLSAVFSLRNDFETTIQFGESRVLANAIGGTFAMIYSLALMQFHHADWVQVIILPLLMMMVIVVNDGINNNRGIIGASAAFLMISFTIPSDGDYWYAIARVIDTFIGTAVAIIMNIGVHPIKFDEPLKKDVQQLHEHIIEEVEHKSHY</sequence>
<accession>A0A0R2GZN2</accession>
<evidence type="ECO:0000256" key="5">
    <source>
        <dbReference type="ARBA" id="ARBA00023136"/>
    </source>
</evidence>
<dbReference type="PATRIC" id="fig|1629.5.peg.1268"/>
<keyword evidence="4 6" id="KW-1133">Transmembrane helix</keyword>
<feature type="transmembrane region" description="Helical" evidence="6">
    <location>
        <begin position="87"/>
        <end position="104"/>
    </location>
</feature>
<evidence type="ECO:0000256" key="2">
    <source>
        <dbReference type="ARBA" id="ARBA00022475"/>
    </source>
</evidence>
<dbReference type="Pfam" id="PF06081">
    <property type="entry name" value="ArAE_1"/>
    <property type="match status" value="1"/>
</dbReference>
<keyword evidence="3 6" id="KW-0812">Transmembrane</keyword>
<evidence type="ECO:0008006" key="9">
    <source>
        <dbReference type="Google" id="ProtNLM"/>
    </source>
</evidence>
<evidence type="ECO:0000313" key="7">
    <source>
        <dbReference type="EMBL" id="KRN45912.1"/>
    </source>
</evidence>
<dbReference type="AlphaFoldDB" id="A0A0R2GZN2"/>
<keyword evidence="2" id="KW-1003">Cell membrane</keyword>
<keyword evidence="5 6" id="KW-0472">Membrane</keyword>
<evidence type="ECO:0000256" key="6">
    <source>
        <dbReference type="SAM" id="Phobius"/>
    </source>
</evidence>
<dbReference type="InterPro" id="IPR010343">
    <property type="entry name" value="ArAE_1"/>
</dbReference>
<evidence type="ECO:0000256" key="1">
    <source>
        <dbReference type="ARBA" id="ARBA00004651"/>
    </source>
</evidence>
<evidence type="ECO:0000256" key="3">
    <source>
        <dbReference type="ARBA" id="ARBA00022692"/>
    </source>
</evidence>
<protein>
    <recommendedName>
        <fullName evidence="9">FUSC family protein</fullName>
    </recommendedName>
</protein>
<feature type="transmembrane region" description="Helical" evidence="6">
    <location>
        <begin position="62"/>
        <end position="81"/>
    </location>
</feature>
<dbReference type="Proteomes" id="UP000051992">
    <property type="component" value="Unassembled WGS sequence"/>
</dbReference>
<dbReference type="EMBL" id="JQBM01000004">
    <property type="protein sequence ID" value="KRN45912.1"/>
    <property type="molecule type" value="Genomic_DNA"/>
</dbReference>
<feature type="transmembrane region" description="Helical" evidence="6">
    <location>
        <begin position="133"/>
        <end position="157"/>
    </location>
</feature>
<comment type="caution">
    <text evidence="7">The sequence shown here is derived from an EMBL/GenBank/DDBJ whole genome shotgun (WGS) entry which is preliminary data.</text>
</comment>
<feature type="transmembrane region" description="Helical" evidence="6">
    <location>
        <begin position="111"/>
        <end position="127"/>
    </location>
</feature>
<evidence type="ECO:0000256" key="4">
    <source>
        <dbReference type="ARBA" id="ARBA00022989"/>
    </source>
</evidence>
<feature type="transmembrane region" description="Helical" evidence="6">
    <location>
        <begin position="12"/>
        <end position="31"/>
    </location>
</feature>
<dbReference type="RefSeq" id="WP_233119701.1">
    <property type="nucleotide sequence ID" value="NZ_BJLU01000006.1"/>
</dbReference>
<keyword evidence="8" id="KW-1185">Reference proteome</keyword>
<gene>
    <name evidence="7" type="ORF">IV50_GL001255</name>
</gene>